<sequence>MTSVEYAGIGRLVDITWVQHCLANDDGKPVQLFTAITKAPTLNVVGLVDETLGDEYSCELWASAPAILPLQPPEGYDKVICHDPTSEVAIEDWAPEVLKEWGMFFQKGLINAEEIKEMRSYVDEEISKTEDLMKEHHPEIEIGKDTFHFKEIASRGNGRFDLLLQSESAKEFVEQKIRSQVTTLLEKTLGTDSELDFDVSVIYSKPGSQNQGWHCDGEHQKGAKDSEWEPDGWKTILAETYALCLFIPLVDINEETGYTQYWPGSHRNRSLVGFGPVAEIAQSTWNGKCSAGDAMWYDYRLFHRGTANTSSLLRPIVQVLFKKKWYVERANYGEDSITYKEEEETEPDTEPDAEHSEDANKEH</sequence>
<name>A0AAD2G8C3_9STRA</name>
<organism evidence="2 3">
    <name type="scientific">Cylindrotheca closterium</name>
    <dbReference type="NCBI Taxonomy" id="2856"/>
    <lineage>
        <taxon>Eukaryota</taxon>
        <taxon>Sar</taxon>
        <taxon>Stramenopiles</taxon>
        <taxon>Ochrophyta</taxon>
        <taxon>Bacillariophyta</taxon>
        <taxon>Bacillariophyceae</taxon>
        <taxon>Bacillariophycidae</taxon>
        <taxon>Bacillariales</taxon>
        <taxon>Bacillariaceae</taxon>
        <taxon>Cylindrotheca</taxon>
    </lineage>
</organism>
<dbReference type="AlphaFoldDB" id="A0AAD2G8C3"/>
<dbReference type="InterPro" id="IPR051961">
    <property type="entry name" value="Fungal_Metabolite_Diox"/>
</dbReference>
<protein>
    <recommendedName>
        <fullName evidence="4">Phytanoyl-CoA dioxygenase</fullName>
    </recommendedName>
</protein>
<accession>A0AAD2G8C3</accession>
<gene>
    <name evidence="2" type="ORF">CYCCA115_LOCUS21386</name>
</gene>
<feature type="compositionally biased region" description="Acidic residues" evidence="1">
    <location>
        <begin position="341"/>
        <end position="351"/>
    </location>
</feature>
<dbReference type="Proteomes" id="UP001295423">
    <property type="component" value="Unassembled WGS sequence"/>
</dbReference>
<evidence type="ECO:0000256" key="1">
    <source>
        <dbReference type="SAM" id="MobiDB-lite"/>
    </source>
</evidence>
<reference evidence="2" key="1">
    <citation type="submission" date="2023-08" db="EMBL/GenBank/DDBJ databases">
        <authorList>
            <person name="Audoor S."/>
            <person name="Bilcke G."/>
        </authorList>
    </citation>
    <scope>NUCLEOTIDE SEQUENCE</scope>
</reference>
<dbReference type="SUPFAM" id="SSF51197">
    <property type="entry name" value="Clavaminate synthase-like"/>
    <property type="match status" value="1"/>
</dbReference>
<dbReference type="InterPro" id="IPR008775">
    <property type="entry name" value="Phytyl_CoA_dOase-like"/>
</dbReference>
<feature type="region of interest" description="Disordered" evidence="1">
    <location>
        <begin position="336"/>
        <end position="363"/>
    </location>
</feature>
<dbReference type="PANTHER" id="PTHR37563">
    <property type="entry name" value="PHYTANOYL-COA DIOXYGENASE FAMILY PROTEIN (AFU_ORTHOLOGUE AFUA_2G03330)"/>
    <property type="match status" value="1"/>
</dbReference>
<comment type="caution">
    <text evidence="2">The sequence shown here is derived from an EMBL/GenBank/DDBJ whole genome shotgun (WGS) entry which is preliminary data.</text>
</comment>
<evidence type="ECO:0008006" key="4">
    <source>
        <dbReference type="Google" id="ProtNLM"/>
    </source>
</evidence>
<keyword evidence="3" id="KW-1185">Reference proteome</keyword>
<dbReference type="Pfam" id="PF05721">
    <property type="entry name" value="PhyH"/>
    <property type="match status" value="1"/>
</dbReference>
<evidence type="ECO:0000313" key="2">
    <source>
        <dbReference type="EMBL" id="CAJ1965794.1"/>
    </source>
</evidence>
<dbReference type="PANTHER" id="PTHR37563:SF2">
    <property type="entry name" value="PHYTANOYL-COA DIOXYGENASE FAMILY PROTEIN (AFU_ORTHOLOGUE AFUA_2G03330)"/>
    <property type="match status" value="1"/>
</dbReference>
<evidence type="ECO:0000313" key="3">
    <source>
        <dbReference type="Proteomes" id="UP001295423"/>
    </source>
</evidence>
<dbReference type="Gene3D" id="2.60.120.620">
    <property type="entry name" value="q2cbj1_9rhob like domain"/>
    <property type="match status" value="1"/>
</dbReference>
<proteinExistence type="predicted"/>
<feature type="compositionally biased region" description="Basic and acidic residues" evidence="1">
    <location>
        <begin position="352"/>
        <end position="363"/>
    </location>
</feature>
<dbReference type="EMBL" id="CAKOGP040002225">
    <property type="protein sequence ID" value="CAJ1965794.1"/>
    <property type="molecule type" value="Genomic_DNA"/>
</dbReference>